<protein>
    <submittedName>
        <fullName evidence="6">E3 ubiquitin-protein ligase Mdm2-like</fullName>
    </submittedName>
</protein>
<dbReference type="Proteomes" id="UP001652626">
    <property type="component" value="Chromosome 11"/>
</dbReference>
<reference evidence="6" key="1">
    <citation type="submission" date="2025-08" db="UniProtKB">
        <authorList>
            <consortium name="RefSeq"/>
        </authorList>
    </citation>
    <scope>IDENTIFICATION</scope>
    <source>
        <tissue evidence="6">Whole body</tissue>
    </source>
</reference>
<accession>A0A8B8HWJ2</accession>
<dbReference type="Gene3D" id="3.30.40.10">
    <property type="entry name" value="Zinc/RING finger domain, C3HC4 (zinc finger)"/>
    <property type="match status" value="1"/>
</dbReference>
<evidence type="ECO:0000256" key="1">
    <source>
        <dbReference type="ARBA" id="ARBA00022723"/>
    </source>
</evidence>
<dbReference type="GO" id="GO:0061630">
    <property type="term" value="F:ubiquitin protein ligase activity"/>
    <property type="evidence" value="ECO:0007669"/>
    <property type="project" value="TreeGrafter"/>
</dbReference>
<dbReference type="Pfam" id="PF13920">
    <property type="entry name" value="zf-C3HC4_3"/>
    <property type="match status" value="1"/>
</dbReference>
<dbReference type="InterPro" id="IPR013083">
    <property type="entry name" value="Znf_RING/FYVE/PHD"/>
</dbReference>
<name>A0A8B8HWJ2_VANTA</name>
<dbReference type="Gene3D" id="2.30.30.380">
    <property type="entry name" value="Zn-finger domain of Sec23/24"/>
    <property type="match status" value="1"/>
</dbReference>
<organism evidence="5 6">
    <name type="scientific">Vanessa tameamea</name>
    <name type="common">Kamehameha butterfly</name>
    <dbReference type="NCBI Taxonomy" id="334116"/>
    <lineage>
        <taxon>Eukaryota</taxon>
        <taxon>Metazoa</taxon>
        <taxon>Ecdysozoa</taxon>
        <taxon>Arthropoda</taxon>
        <taxon>Hexapoda</taxon>
        <taxon>Insecta</taxon>
        <taxon>Pterygota</taxon>
        <taxon>Neoptera</taxon>
        <taxon>Endopterygota</taxon>
        <taxon>Lepidoptera</taxon>
        <taxon>Glossata</taxon>
        <taxon>Ditrysia</taxon>
        <taxon>Papilionoidea</taxon>
        <taxon>Nymphalidae</taxon>
        <taxon>Nymphalinae</taxon>
        <taxon>Vanessa</taxon>
    </lineage>
</organism>
<dbReference type="AlphaFoldDB" id="A0A8B8HWJ2"/>
<evidence type="ECO:0000313" key="5">
    <source>
        <dbReference type="Proteomes" id="UP001652626"/>
    </source>
</evidence>
<dbReference type="CDD" id="cd16646">
    <property type="entry name" value="mRING-HC-C2H2C4_MDM2-like"/>
    <property type="match status" value="1"/>
</dbReference>
<evidence type="ECO:0000256" key="4">
    <source>
        <dbReference type="SAM" id="MobiDB-lite"/>
    </source>
</evidence>
<evidence type="ECO:0000256" key="3">
    <source>
        <dbReference type="ARBA" id="ARBA00022833"/>
    </source>
</evidence>
<keyword evidence="1" id="KW-0479">Metal-binding</keyword>
<gene>
    <name evidence="6" type="primary">LOC113395321</name>
</gene>
<dbReference type="GO" id="GO:0016567">
    <property type="term" value="P:protein ubiquitination"/>
    <property type="evidence" value="ECO:0007669"/>
    <property type="project" value="TreeGrafter"/>
</dbReference>
<dbReference type="GeneID" id="113395321"/>
<evidence type="ECO:0000313" key="6">
    <source>
        <dbReference type="RefSeq" id="XP_026488687.1"/>
    </source>
</evidence>
<feature type="region of interest" description="Disordered" evidence="4">
    <location>
        <begin position="162"/>
        <end position="236"/>
    </location>
</feature>
<dbReference type="RefSeq" id="XP_026488687.1">
    <property type="nucleotide sequence ID" value="XM_026632902.2"/>
</dbReference>
<dbReference type="GO" id="GO:0010468">
    <property type="term" value="P:regulation of gene expression"/>
    <property type="evidence" value="ECO:0007669"/>
    <property type="project" value="TreeGrafter"/>
</dbReference>
<dbReference type="InterPro" id="IPR036443">
    <property type="entry name" value="Znf_RanBP2_sf"/>
</dbReference>
<dbReference type="PANTHER" id="PTHR46858:SF5">
    <property type="entry name" value="E3 UBIQUITIN-PROTEIN LIGASE APD1-RELATED"/>
    <property type="match status" value="1"/>
</dbReference>
<dbReference type="GO" id="GO:0043066">
    <property type="term" value="P:negative regulation of apoptotic process"/>
    <property type="evidence" value="ECO:0007669"/>
    <property type="project" value="TreeGrafter"/>
</dbReference>
<dbReference type="PANTHER" id="PTHR46858">
    <property type="entry name" value="OS05G0521000 PROTEIN"/>
    <property type="match status" value="1"/>
</dbReference>
<dbReference type="OrthoDB" id="24526at2759"/>
<keyword evidence="2" id="KW-0863">Zinc-finger</keyword>
<evidence type="ECO:0000256" key="2">
    <source>
        <dbReference type="ARBA" id="ARBA00022771"/>
    </source>
</evidence>
<dbReference type="GO" id="GO:0008270">
    <property type="term" value="F:zinc ion binding"/>
    <property type="evidence" value="ECO:0007669"/>
    <property type="project" value="UniProtKB-KW"/>
</dbReference>
<proteinExistence type="predicted"/>
<dbReference type="OMA" id="YRYCEKC"/>
<sequence length="296" mass="32531">MTTTASYSPEPTLSRRCSTETIFNSKARIIDPSWSRRCSTETIFSIQGRETDFVRDTSDTEWGSDEQGVEFEPVTDTDEPLAGDSSELSENEIITTKVVEVVVGDDGELQLADSECTDSSSDSELDLHDYWSCAHCRAPNNNPLYRYCQKCFNVRKNFFPPRPRPKRKHKRKASAEPACPRTLSQDSGVDSLGGSQGSADLGRRAGSEERPAKRARRDSGAGRPADEPVAPARRSASEPGDACVVCVSQPKTGVFAHGRIAHICCCYTCAVKIWKRAGRCPVCNCRVSNVLRAVVM</sequence>
<feature type="compositionally biased region" description="Basic and acidic residues" evidence="4">
    <location>
        <begin position="201"/>
        <end position="226"/>
    </location>
</feature>
<dbReference type="SUPFAM" id="SSF90209">
    <property type="entry name" value="Ran binding protein zinc finger-like"/>
    <property type="match status" value="1"/>
</dbReference>
<keyword evidence="3" id="KW-0862">Zinc</keyword>
<feature type="compositionally biased region" description="Basic residues" evidence="4">
    <location>
        <begin position="163"/>
        <end position="172"/>
    </location>
</feature>
<keyword evidence="5" id="KW-1185">Reference proteome</keyword>